<keyword evidence="3" id="KW-1185">Reference proteome</keyword>
<evidence type="ECO:0000313" key="3">
    <source>
        <dbReference type="Proteomes" id="UP000313359"/>
    </source>
</evidence>
<evidence type="ECO:0008006" key="4">
    <source>
        <dbReference type="Google" id="ProtNLM"/>
    </source>
</evidence>
<feature type="compositionally biased region" description="Low complexity" evidence="1">
    <location>
        <begin position="80"/>
        <end position="94"/>
    </location>
</feature>
<proteinExistence type="predicted"/>
<gene>
    <name evidence="2" type="ORF">L227DRAFT_628501</name>
</gene>
<feature type="compositionally biased region" description="Polar residues" evidence="1">
    <location>
        <begin position="42"/>
        <end position="59"/>
    </location>
</feature>
<name>A0A5C2S6G5_9APHY</name>
<dbReference type="AlphaFoldDB" id="A0A5C2S6G5"/>
<feature type="compositionally biased region" description="Polar residues" evidence="1">
    <location>
        <begin position="18"/>
        <end position="34"/>
    </location>
</feature>
<dbReference type="Proteomes" id="UP000313359">
    <property type="component" value="Unassembled WGS sequence"/>
</dbReference>
<accession>A0A5C2S6G5</accession>
<dbReference type="EMBL" id="ML122271">
    <property type="protein sequence ID" value="RPD59290.1"/>
    <property type="molecule type" value="Genomic_DNA"/>
</dbReference>
<dbReference type="OrthoDB" id="2803068at2759"/>
<dbReference type="Gene3D" id="1.10.510.10">
    <property type="entry name" value="Transferase(Phosphotransferase) domain 1"/>
    <property type="match status" value="1"/>
</dbReference>
<feature type="region of interest" description="Disordered" evidence="1">
    <location>
        <begin position="1"/>
        <end position="98"/>
    </location>
</feature>
<organism evidence="2 3">
    <name type="scientific">Lentinus tigrinus ALCF2SS1-6</name>
    <dbReference type="NCBI Taxonomy" id="1328759"/>
    <lineage>
        <taxon>Eukaryota</taxon>
        <taxon>Fungi</taxon>
        <taxon>Dikarya</taxon>
        <taxon>Basidiomycota</taxon>
        <taxon>Agaricomycotina</taxon>
        <taxon>Agaricomycetes</taxon>
        <taxon>Polyporales</taxon>
        <taxon>Polyporaceae</taxon>
        <taxon>Lentinus</taxon>
    </lineage>
</organism>
<evidence type="ECO:0000256" key="1">
    <source>
        <dbReference type="SAM" id="MobiDB-lite"/>
    </source>
</evidence>
<dbReference type="SUPFAM" id="SSF56112">
    <property type="entry name" value="Protein kinase-like (PK-like)"/>
    <property type="match status" value="1"/>
</dbReference>
<sequence length="477" mass="51621">MREPTSESHIDKILTFFDQPSSSRGLAKGTSGSRNLYGVNAFSPTSKPTVGSRKLTQSPGKKLGASCPTPQSCDRKGVAPASSTSSNTTSTTLPTPFPPKAMAEAFRELSAELCASVAYHKHGSKRQEMLSPSMSLGVHQAILKLTSISNSTGIFTSDGAMFAAKRTRGSIGSTGPNLLVSGAVFADQLIVQNLGDSISIVPRPNLNGRSMLDDAGHRVAQLFYALRTCLKELDDYYTRLIESMTVPDPHPGAVGIGPRLPTRGPSAGAARTMQSAPMISPYFKTYENEQGKTVPLTYKRRLAMEYPMKAVFVAEAQTDTETWDVVVKFTPTYGKVAHELLARASPPQAPTLRFCEFVQSVGMWVVVMDYVVGKEATGVLQDPAHIASLESAITALHGNGFVFGDLRRPNVLLVGDRVVLIDFDWCGEDGKARYPSDILLEDAAKVWHSSVERGGLIKKVHDRYHFRALTGKTLPSQ</sequence>
<feature type="compositionally biased region" description="Basic and acidic residues" evidence="1">
    <location>
        <begin position="1"/>
        <end position="12"/>
    </location>
</feature>
<protein>
    <recommendedName>
        <fullName evidence="4">Protein kinase domain-containing protein</fullName>
    </recommendedName>
</protein>
<evidence type="ECO:0000313" key="2">
    <source>
        <dbReference type="EMBL" id="RPD59290.1"/>
    </source>
</evidence>
<dbReference type="InterPro" id="IPR011009">
    <property type="entry name" value="Kinase-like_dom_sf"/>
</dbReference>
<reference evidence="2" key="1">
    <citation type="journal article" date="2018" name="Genome Biol. Evol.">
        <title>Genomics and development of Lentinus tigrinus, a white-rot wood-decaying mushroom with dimorphic fruiting bodies.</title>
        <authorList>
            <person name="Wu B."/>
            <person name="Xu Z."/>
            <person name="Knudson A."/>
            <person name="Carlson A."/>
            <person name="Chen N."/>
            <person name="Kovaka S."/>
            <person name="LaButti K."/>
            <person name="Lipzen A."/>
            <person name="Pennachio C."/>
            <person name="Riley R."/>
            <person name="Schakwitz W."/>
            <person name="Umezawa K."/>
            <person name="Ohm R.A."/>
            <person name="Grigoriev I.V."/>
            <person name="Nagy L.G."/>
            <person name="Gibbons J."/>
            <person name="Hibbett D."/>
        </authorList>
    </citation>
    <scope>NUCLEOTIDE SEQUENCE [LARGE SCALE GENOMIC DNA]</scope>
    <source>
        <strain evidence="2">ALCF2SS1-6</strain>
    </source>
</reference>
<dbReference type="STRING" id="1328759.A0A5C2S6G5"/>